<evidence type="ECO:0000256" key="3">
    <source>
        <dbReference type="SAM" id="MobiDB-lite"/>
    </source>
</evidence>
<dbReference type="PANTHER" id="PTHR37042:SF4">
    <property type="entry name" value="OUTER MEMBRANE PROTEIN RV1973"/>
    <property type="match status" value="1"/>
</dbReference>
<evidence type="ECO:0000313" key="5">
    <source>
        <dbReference type="EMBL" id="RCW46787.1"/>
    </source>
</evidence>
<comment type="subcellular location">
    <subcellularLocation>
        <location evidence="1">Membrane</location>
    </subcellularLocation>
</comment>
<accession>A0A368VXT3</accession>
<dbReference type="PANTHER" id="PTHR37042">
    <property type="entry name" value="OUTER MEMBRANE PROTEIN RV1973"/>
    <property type="match status" value="1"/>
</dbReference>
<gene>
    <name evidence="5" type="ORF">DFQ14_101123</name>
</gene>
<organism evidence="5 6">
    <name type="scientific">Halopolyspora algeriensis</name>
    <dbReference type="NCBI Taxonomy" id="1500506"/>
    <lineage>
        <taxon>Bacteria</taxon>
        <taxon>Bacillati</taxon>
        <taxon>Actinomycetota</taxon>
        <taxon>Actinomycetes</taxon>
        <taxon>Actinomycetes incertae sedis</taxon>
        <taxon>Halopolyspora</taxon>
    </lineage>
</organism>
<sequence>MSTASTTGNRARRSRVALLVAALLLAASAGSAGVSWAMAESDESIDLAVAREQALQDGRQAIINFNTLDHRNLKEGLDRWERSSTGALHEQVKRGRQANAERIKKAKTSTTARVLDAALTELNTRAGKARMIAVVKVTVRKKGEKPADKRSRYKAELTRVDGTWKLSSLGAVGTGSPAAP</sequence>
<evidence type="ECO:0000256" key="4">
    <source>
        <dbReference type="SAM" id="SignalP"/>
    </source>
</evidence>
<dbReference type="Proteomes" id="UP000253495">
    <property type="component" value="Unassembled WGS sequence"/>
</dbReference>
<proteinExistence type="predicted"/>
<keyword evidence="4" id="KW-0732">Signal</keyword>
<dbReference type="RefSeq" id="WP_114451052.1">
    <property type="nucleotide sequence ID" value="NZ_QPJC01000001.1"/>
</dbReference>
<feature type="region of interest" description="Disordered" evidence="3">
    <location>
        <begin position="84"/>
        <end position="105"/>
    </location>
</feature>
<evidence type="ECO:0000256" key="1">
    <source>
        <dbReference type="ARBA" id="ARBA00004370"/>
    </source>
</evidence>
<name>A0A368VXT3_9ACTN</name>
<keyword evidence="6" id="KW-1185">Reference proteome</keyword>
<reference evidence="5 6" key="1">
    <citation type="submission" date="2018-07" db="EMBL/GenBank/DDBJ databases">
        <title>Genomic Encyclopedia of Type Strains, Phase III (KMG-III): the genomes of soil and plant-associated and newly described type strains.</title>
        <authorList>
            <person name="Whitman W."/>
        </authorList>
    </citation>
    <scope>NUCLEOTIDE SEQUENCE [LARGE SCALE GENOMIC DNA]</scope>
    <source>
        <strain evidence="5 6">CECT 8575</strain>
    </source>
</reference>
<dbReference type="GO" id="GO:0016020">
    <property type="term" value="C:membrane"/>
    <property type="evidence" value="ECO:0007669"/>
    <property type="project" value="UniProtKB-SubCell"/>
</dbReference>
<protein>
    <submittedName>
        <fullName evidence="5">Mce-associated membrane protein</fullName>
    </submittedName>
</protein>
<evidence type="ECO:0000256" key="2">
    <source>
        <dbReference type="ARBA" id="ARBA00023136"/>
    </source>
</evidence>
<feature type="chain" id="PRO_5038949626" evidence="4">
    <location>
        <begin position="33"/>
        <end position="180"/>
    </location>
</feature>
<feature type="signal peptide" evidence="4">
    <location>
        <begin position="1"/>
        <end position="32"/>
    </location>
</feature>
<evidence type="ECO:0000313" key="6">
    <source>
        <dbReference type="Proteomes" id="UP000253495"/>
    </source>
</evidence>
<dbReference type="OrthoDB" id="4327963at2"/>
<comment type="caution">
    <text evidence="5">The sequence shown here is derived from an EMBL/GenBank/DDBJ whole genome shotgun (WGS) entry which is preliminary data.</text>
</comment>
<dbReference type="EMBL" id="QPJC01000001">
    <property type="protein sequence ID" value="RCW46787.1"/>
    <property type="molecule type" value="Genomic_DNA"/>
</dbReference>
<dbReference type="AlphaFoldDB" id="A0A368VXT3"/>
<keyword evidence="2" id="KW-0472">Membrane</keyword>